<dbReference type="AlphaFoldDB" id="A0AAV7XMF5"/>
<comment type="caution">
    <text evidence="2">The sequence shown here is derived from an EMBL/GenBank/DDBJ whole genome shotgun (WGS) entry which is preliminary data.</text>
</comment>
<evidence type="ECO:0000313" key="3">
    <source>
        <dbReference type="Proteomes" id="UP001075354"/>
    </source>
</evidence>
<dbReference type="EMBL" id="JAPTSV010000006">
    <property type="protein sequence ID" value="KAJ1527309.1"/>
    <property type="molecule type" value="Genomic_DNA"/>
</dbReference>
<accession>A0AAV7XMF5</accession>
<keyword evidence="3" id="KW-1185">Reference proteome</keyword>
<evidence type="ECO:0000313" key="2">
    <source>
        <dbReference type="EMBL" id="KAJ1527309.1"/>
    </source>
</evidence>
<dbReference type="Proteomes" id="UP001075354">
    <property type="component" value="Chromosome 6"/>
</dbReference>
<name>A0AAV7XMF5_9NEOP</name>
<protein>
    <submittedName>
        <fullName evidence="2">Uncharacterized protein</fullName>
    </submittedName>
</protein>
<keyword evidence="1" id="KW-0732">Signal</keyword>
<reference evidence="2" key="1">
    <citation type="submission" date="2022-12" db="EMBL/GenBank/DDBJ databases">
        <title>Chromosome-level genome assembly of the bean flower thrips Megalurothrips usitatus.</title>
        <authorList>
            <person name="Ma L."/>
            <person name="Liu Q."/>
            <person name="Li H."/>
            <person name="Cai W."/>
        </authorList>
    </citation>
    <scope>NUCLEOTIDE SEQUENCE</scope>
    <source>
        <strain evidence="2">Cailab_2022a</strain>
    </source>
</reference>
<proteinExistence type="predicted"/>
<feature type="chain" id="PRO_5043328194" evidence="1">
    <location>
        <begin position="24"/>
        <end position="201"/>
    </location>
</feature>
<sequence>MPCLSLKVVVLALPLLLAGLSAAAGYAVNKPMLHRGFTSCRNCEEAGARTVSVDFDDDVADMFAALEARAGGYPAAYNYPLANEIAYDEMRREGRASHFPKQHPALAAVDSRRHRSDFQHPNVRLVSSFSDMGLLGGGGGGGGAVPVFEGSWEQEPRAVFDNRIRGGDLKNKPMSAGNLIQILKDRMKELQYKKSGGVGLQ</sequence>
<feature type="signal peptide" evidence="1">
    <location>
        <begin position="1"/>
        <end position="23"/>
    </location>
</feature>
<evidence type="ECO:0000256" key="1">
    <source>
        <dbReference type="SAM" id="SignalP"/>
    </source>
</evidence>
<gene>
    <name evidence="2" type="ORF">ONE63_008828</name>
</gene>
<organism evidence="2 3">
    <name type="scientific">Megalurothrips usitatus</name>
    <name type="common">bean blossom thrips</name>
    <dbReference type="NCBI Taxonomy" id="439358"/>
    <lineage>
        <taxon>Eukaryota</taxon>
        <taxon>Metazoa</taxon>
        <taxon>Ecdysozoa</taxon>
        <taxon>Arthropoda</taxon>
        <taxon>Hexapoda</taxon>
        <taxon>Insecta</taxon>
        <taxon>Pterygota</taxon>
        <taxon>Neoptera</taxon>
        <taxon>Paraneoptera</taxon>
        <taxon>Thysanoptera</taxon>
        <taxon>Terebrantia</taxon>
        <taxon>Thripoidea</taxon>
        <taxon>Thripidae</taxon>
        <taxon>Megalurothrips</taxon>
    </lineage>
</organism>